<dbReference type="InterPro" id="IPR036034">
    <property type="entry name" value="PDZ_sf"/>
</dbReference>
<dbReference type="AlphaFoldDB" id="A0AAE0SMN7"/>
<dbReference type="FunFam" id="2.30.42.10:FF:000087">
    <property type="entry name" value="Whirlin a"/>
    <property type="match status" value="1"/>
</dbReference>
<evidence type="ECO:0000313" key="2">
    <source>
        <dbReference type="EMBL" id="KAK3594528.1"/>
    </source>
</evidence>
<dbReference type="PROSITE" id="PS50106">
    <property type="entry name" value="PDZ"/>
    <property type="match status" value="1"/>
</dbReference>
<keyword evidence="3" id="KW-1185">Reference proteome</keyword>
<accession>A0AAE0SMN7</accession>
<reference evidence="2" key="3">
    <citation type="submission" date="2023-05" db="EMBL/GenBank/DDBJ databases">
        <authorList>
            <person name="Smith C.H."/>
        </authorList>
    </citation>
    <scope>NUCLEOTIDE SEQUENCE</scope>
    <source>
        <strain evidence="2">CHS0354</strain>
        <tissue evidence="2">Mantle</tissue>
    </source>
</reference>
<dbReference type="CDD" id="cd06752">
    <property type="entry name" value="PDZ_PDZD11-like"/>
    <property type="match status" value="1"/>
</dbReference>
<proteinExistence type="predicted"/>
<dbReference type="SUPFAM" id="SSF50156">
    <property type="entry name" value="PDZ domain-like"/>
    <property type="match status" value="1"/>
</dbReference>
<name>A0AAE0SMN7_9BIVA</name>
<reference evidence="2" key="1">
    <citation type="journal article" date="2021" name="Genome Biol. Evol.">
        <title>A High-Quality Reference Genome for a Parasitic Bivalve with Doubly Uniparental Inheritance (Bivalvia: Unionida).</title>
        <authorList>
            <person name="Smith C.H."/>
        </authorList>
    </citation>
    <scope>NUCLEOTIDE SEQUENCE</scope>
    <source>
        <strain evidence="2">CHS0354</strain>
    </source>
</reference>
<feature type="domain" description="PDZ" evidence="1">
    <location>
        <begin position="45"/>
        <end position="115"/>
    </location>
</feature>
<dbReference type="EMBL" id="JAEAOA010001420">
    <property type="protein sequence ID" value="KAK3594528.1"/>
    <property type="molecule type" value="Genomic_DNA"/>
</dbReference>
<sequence length="137" mass="15666">MGSNAKDLISARLPPYEYPPPWIPPHEREHHPDYNADLEQFLPRNISLQRNEASEQLGFNIRGGKEHHCGIYVSKVMPGSEAERLGLHEGDQILSVNGVGFESIEHAEAVKILKKDSKIWMIVRNFPYGYHQTYDKS</sequence>
<dbReference type="Gene3D" id="2.30.42.10">
    <property type="match status" value="1"/>
</dbReference>
<dbReference type="InterPro" id="IPR051109">
    <property type="entry name" value="MAM_complex_regulator"/>
</dbReference>
<dbReference type="Pfam" id="PF00595">
    <property type="entry name" value="PDZ"/>
    <property type="match status" value="1"/>
</dbReference>
<dbReference type="Proteomes" id="UP001195483">
    <property type="component" value="Unassembled WGS sequence"/>
</dbReference>
<reference evidence="2" key="2">
    <citation type="journal article" date="2021" name="Genome Biol. Evol.">
        <title>Developing a high-quality reference genome for a parasitic bivalve with doubly uniparental inheritance (Bivalvia: Unionida).</title>
        <authorList>
            <person name="Smith C.H."/>
        </authorList>
    </citation>
    <scope>NUCLEOTIDE SEQUENCE</scope>
    <source>
        <strain evidence="2">CHS0354</strain>
        <tissue evidence="2">Mantle</tissue>
    </source>
</reference>
<organism evidence="2 3">
    <name type="scientific">Potamilus streckersoni</name>
    <dbReference type="NCBI Taxonomy" id="2493646"/>
    <lineage>
        <taxon>Eukaryota</taxon>
        <taxon>Metazoa</taxon>
        <taxon>Spiralia</taxon>
        <taxon>Lophotrochozoa</taxon>
        <taxon>Mollusca</taxon>
        <taxon>Bivalvia</taxon>
        <taxon>Autobranchia</taxon>
        <taxon>Heteroconchia</taxon>
        <taxon>Palaeoheterodonta</taxon>
        <taxon>Unionida</taxon>
        <taxon>Unionoidea</taxon>
        <taxon>Unionidae</taxon>
        <taxon>Ambleminae</taxon>
        <taxon>Lampsilini</taxon>
        <taxon>Potamilus</taxon>
    </lineage>
</organism>
<evidence type="ECO:0000259" key="1">
    <source>
        <dbReference type="PROSITE" id="PS50106"/>
    </source>
</evidence>
<comment type="caution">
    <text evidence="2">The sequence shown here is derived from an EMBL/GenBank/DDBJ whole genome shotgun (WGS) entry which is preliminary data.</text>
</comment>
<gene>
    <name evidence="2" type="ORF">CHS0354_023585</name>
</gene>
<protein>
    <recommendedName>
        <fullName evidence="1">PDZ domain-containing protein</fullName>
    </recommendedName>
</protein>
<evidence type="ECO:0000313" key="3">
    <source>
        <dbReference type="Proteomes" id="UP001195483"/>
    </source>
</evidence>
<dbReference type="SMART" id="SM00228">
    <property type="entry name" value="PDZ"/>
    <property type="match status" value="1"/>
</dbReference>
<dbReference type="InterPro" id="IPR001478">
    <property type="entry name" value="PDZ"/>
</dbReference>
<dbReference type="PANTHER" id="PTHR14063">
    <property type="entry name" value="PROTEIN LIN-7 HOMOLOG"/>
    <property type="match status" value="1"/>
</dbReference>